<feature type="compositionally biased region" description="Low complexity" evidence="1">
    <location>
        <begin position="90"/>
        <end position="100"/>
    </location>
</feature>
<evidence type="ECO:0000313" key="3">
    <source>
        <dbReference type="Proteomes" id="UP000659223"/>
    </source>
</evidence>
<name>A0ABQ2ZFG6_9ACTN</name>
<keyword evidence="3" id="KW-1185">Reference proteome</keyword>
<accession>A0ABQ2ZFG6</accession>
<feature type="compositionally biased region" description="Basic residues" evidence="1">
    <location>
        <begin position="61"/>
        <end position="76"/>
    </location>
</feature>
<organism evidence="2 3">
    <name type="scientific">Streptomyces hiroshimensis</name>
    <dbReference type="NCBI Taxonomy" id="66424"/>
    <lineage>
        <taxon>Bacteria</taxon>
        <taxon>Bacillati</taxon>
        <taxon>Actinomycetota</taxon>
        <taxon>Actinomycetes</taxon>
        <taxon>Kitasatosporales</taxon>
        <taxon>Streptomycetaceae</taxon>
        <taxon>Streptomyces</taxon>
    </lineage>
</organism>
<feature type="region of interest" description="Disordered" evidence="1">
    <location>
        <begin position="29"/>
        <end position="124"/>
    </location>
</feature>
<gene>
    <name evidence="2" type="ORF">GCM10010324_67790</name>
</gene>
<proteinExistence type="predicted"/>
<sequence>MSPADRYGSGRGHGYGYAYGCREGLVASRSRGRGRGRGPRPATSLPGAAALTGGLSCHTGLSRRTRIGAGRTRRTGARTSAPGPGPVPAAPGRAARRAAGLTRSRPCGSGPAGQALRVRPRYPA</sequence>
<evidence type="ECO:0000313" key="2">
    <source>
        <dbReference type="EMBL" id="GGY11480.1"/>
    </source>
</evidence>
<protein>
    <submittedName>
        <fullName evidence="2">Uncharacterized protein</fullName>
    </submittedName>
</protein>
<dbReference type="EMBL" id="BMUT01000025">
    <property type="protein sequence ID" value="GGY11480.1"/>
    <property type="molecule type" value="Genomic_DNA"/>
</dbReference>
<comment type="caution">
    <text evidence="2">The sequence shown here is derived from an EMBL/GenBank/DDBJ whole genome shotgun (WGS) entry which is preliminary data.</text>
</comment>
<reference evidence="3" key="1">
    <citation type="journal article" date="2019" name="Int. J. Syst. Evol. Microbiol.">
        <title>The Global Catalogue of Microorganisms (GCM) 10K type strain sequencing project: providing services to taxonomists for standard genome sequencing and annotation.</title>
        <authorList>
            <consortium name="The Broad Institute Genomics Platform"/>
            <consortium name="The Broad Institute Genome Sequencing Center for Infectious Disease"/>
            <person name="Wu L."/>
            <person name="Ma J."/>
        </authorList>
    </citation>
    <scope>NUCLEOTIDE SEQUENCE [LARGE SCALE GENOMIC DNA]</scope>
    <source>
        <strain evidence="3">JCM 4586</strain>
    </source>
</reference>
<dbReference type="Proteomes" id="UP000659223">
    <property type="component" value="Unassembled WGS sequence"/>
</dbReference>
<evidence type="ECO:0000256" key="1">
    <source>
        <dbReference type="SAM" id="MobiDB-lite"/>
    </source>
</evidence>